<dbReference type="PANTHER" id="PTHR37823:SF4">
    <property type="entry name" value="MENAQUINOL-CYTOCHROME C REDUCTASE CYTOCHROME B_C SUBUNIT"/>
    <property type="match status" value="1"/>
</dbReference>
<proteinExistence type="predicted"/>
<gene>
    <name evidence="10" type="primary">cccB</name>
    <name evidence="10" type="ORF">ACFQIC_16070</name>
</gene>
<dbReference type="PROSITE" id="PS51007">
    <property type="entry name" value="CYTC"/>
    <property type="match status" value="1"/>
</dbReference>
<dbReference type="InterPro" id="IPR036909">
    <property type="entry name" value="Cyt_c-like_dom_sf"/>
</dbReference>
<feature type="signal peptide" evidence="8">
    <location>
        <begin position="1"/>
        <end position="20"/>
    </location>
</feature>
<evidence type="ECO:0000313" key="11">
    <source>
        <dbReference type="Proteomes" id="UP001596410"/>
    </source>
</evidence>
<accession>A0ABW2ESE3</accession>
<name>A0ABW2ESE3_9BACI</name>
<feature type="region of interest" description="Disordered" evidence="7">
    <location>
        <begin position="23"/>
        <end position="51"/>
    </location>
</feature>
<dbReference type="Gene3D" id="1.10.760.10">
    <property type="entry name" value="Cytochrome c-like domain"/>
    <property type="match status" value="1"/>
</dbReference>
<evidence type="ECO:0000256" key="1">
    <source>
        <dbReference type="ARBA" id="ARBA00022448"/>
    </source>
</evidence>
<evidence type="ECO:0000256" key="8">
    <source>
        <dbReference type="SAM" id="SignalP"/>
    </source>
</evidence>
<organism evidence="10 11">
    <name type="scientific">Halobacillus seohaensis</name>
    <dbReference type="NCBI Taxonomy" id="447421"/>
    <lineage>
        <taxon>Bacteria</taxon>
        <taxon>Bacillati</taxon>
        <taxon>Bacillota</taxon>
        <taxon>Bacilli</taxon>
        <taxon>Bacillales</taxon>
        <taxon>Bacillaceae</taxon>
        <taxon>Halobacillus</taxon>
    </lineage>
</organism>
<evidence type="ECO:0000256" key="4">
    <source>
        <dbReference type="ARBA" id="ARBA00022982"/>
    </source>
</evidence>
<keyword evidence="4" id="KW-0249">Electron transport</keyword>
<evidence type="ECO:0000256" key="2">
    <source>
        <dbReference type="ARBA" id="ARBA00022617"/>
    </source>
</evidence>
<keyword evidence="8" id="KW-0732">Signal</keyword>
<evidence type="ECO:0000256" key="6">
    <source>
        <dbReference type="PROSITE-ProRule" id="PRU00433"/>
    </source>
</evidence>
<protein>
    <submittedName>
        <fullName evidence="10">Cytochrome c551</fullName>
    </submittedName>
</protein>
<keyword evidence="11" id="KW-1185">Reference proteome</keyword>
<dbReference type="Pfam" id="PF13442">
    <property type="entry name" value="Cytochrome_CBB3"/>
    <property type="match status" value="1"/>
</dbReference>
<evidence type="ECO:0000256" key="5">
    <source>
        <dbReference type="ARBA" id="ARBA00023004"/>
    </source>
</evidence>
<evidence type="ECO:0000313" key="10">
    <source>
        <dbReference type="EMBL" id="MFC7063332.1"/>
    </source>
</evidence>
<feature type="chain" id="PRO_5047461849" evidence="8">
    <location>
        <begin position="21"/>
        <end position="126"/>
    </location>
</feature>
<dbReference type="InterPro" id="IPR051811">
    <property type="entry name" value="Cytochrome_c550/c551-like"/>
</dbReference>
<dbReference type="PANTHER" id="PTHR37823">
    <property type="entry name" value="CYTOCHROME C-553-LIKE"/>
    <property type="match status" value="1"/>
</dbReference>
<comment type="caution">
    <text evidence="10">The sequence shown here is derived from an EMBL/GenBank/DDBJ whole genome shotgun (WGS) entry which is preliminary data.</text>
</comment>
<dbReference type="PIRSF" id="PIRSF000025">
    <property type="entry name" value="Cytc_Bsub_c550"/>
    <property type="match status" value="1"/>
</dbReference>
<dbReference type="EMBL" id="JBHSZV010000045">
    <property type="protein sequence ID" value="MFC7063332.1"/>
    <property type="molecule type" value="Genomic_DNA"/>
</dbReference>
<dbReference type="InterPro" id="IPR054782">
    <property type="entry name" value="Cytochro_C551"/>
</dbReference>
<evidence type="ECO:0000259" key="9">
    <source>
        <dbReference type="PROSITE" id="PS51007"/>
    </source>
</evidence>
<dbReference type="InterPro" id="IPR009056">
    <property type="entry name" value="Cyt_c-like_dom"/>
</dbReference>
<feature type="domain" description="Cytochrome c" evidence="9">
    <location>
        <begin position="53"/>
        <end position="126"/>
    </location>
</feature>
<dbReference type="PROSITE" id="PS51257">
    <property type="entry name" value="PROKAR_LIPOPROTEIN"/>
    <property type="match status" value="1"/>
</dbReference>
<keyword evidence="2 6" id="KW-0349">Heme</keyword>
<dbReference type="Proteomes" id="UP001596410">
    <property type="component" value="Unassembled WGS sequence"/>
</dbReference>
<evidence type="ECO:0000256" key="7">
    <source>
        <dbReference type="SAM" id="MobiDB-lite"/>
    </source>
</evidence>
<dbReference type="SUPFAM" id="SSF46626">
    <property type="entry name" value="Cytochrome c"/>
    <property type="match status" value="1"/>
</dbReference>
<reference evidence="11" key="1">
    <citation type="journal article" date="2019" name="Int. J. Syst. Evol. Microbiol.">
        <title>The Global Catalogue of Microorganisms (GCM) 10K type strain sequencing project: providing services to taxonomists for standard genome sequencing and annotation.</title>
        <authorList>
            <consortium name="The Broad Institute Genomics Platform"/>
            <consortium name="The Broad Institute Genome Sequencing Center for Infectious Disease"/>
            <person name="Wu L."/>
            <person name="Ma J."/>
        </authorList>
    </citation>
    <scope>NUCLEOTIDE SEQUENCE [LARGE SCALE GENOMIC DNA]</scope>
    <source>
        <strain evidence="11">CGMCC 4.1621</strain>
    </source>
</reference>
<dbReference type="RefSeq" id="WP_204712040.1">
    <property type="nucleotide sequence ID" value="NZ_JBHSZV010000045.1"/>
</dbReference>
<evidence type="ECO:0000256" key="3">
    <source>
        <dbReference type="ARBA" id="ARBA00022723"/>
    </source>
</evidence>
<keyword evidence="3 6" id="KW-0479">Metal-binding</keyword>
<sequence>MKKTLWVILMGMILVLGACGGGGDDETGDGGGGDNGDTANEEGNNNDEETADVDVAAAEEVYEQSCASCHGGDMGGNVGPALTDVGANYSSEEIAKIIHEGKGDMPAQNVEEADAQLLGDWLSTMK</sequence>
<dbReference type="NCBIfam" id="NF045774">
    <property type="entry name" value="cytochro_C551"/>
    <property type="match status" value="1"/>
</dbReference>
<keyword evidence="5 6" id="KW-0408">Iron</keyword>
<keyword evidence="1" id="KW-0813">Transport</keyword>
<dbReference type="InterPro" id="IPR012218">
    <property type="entry name" value="Cyt_c_BACSU-c550-type"/>
</dbReference>